<accession>A0AAW0M764</accession>
<dbReference type="PANTHER" id="PTHR11766:SF0">
    <property type="entry name" value="TYROSINE--TRNA LIGASE, MITOCHONDRIAL"/>
    <property type="match status" value="1"/>
</dbReference>
<dbReference type="SUPFAM" id="SSF52374">
    <property type="entry name" value="Nucleotidylyl transferase"/>
    <property type="match status" value="1"/>
</dbReference>
<keyword evidence="1 7" id="KW-0436">Ligase</keyword>
<dbReference type="GO" id="GO:0005524">
    <property type="term" value="F:ATP binding"/>
    <property type="evidence" value="ECO:0007669"/>
    <property type="project" value="UniProtKB-KW"/>
</dbReference>
<dbReference type="GO" id="GO:0005829">
    <property type="term" value="C:cytosol"/>
    <property type="evidence" value="ECO:0007669"/>
    <property type="project" value="TreeGrafter"/>
</dbReference>
<evidence type="ECO:0000256" key="4">
    <source>
        <dbReference type="ARBA" id="ARBA00022917"/>
    </source>
</evidence>
<dbReference type="EMBL" id="PKMF04000016">
    <property type="protein sequence ID" value="KAK7858929.1"/>
    <property type="molecule type" value="Genomic_DNA"/>
</dbReference>
<dbReference type="InterPro" id="IPR001412">
    <property type="entry name" value="aa-tRNA-synth_I_CS"/>
</dbReference>
<comment type="caution">
    <text evidence="8">The sequence shown here is derived from an EMBL/GenBank/DDBJ whole genome shotgun (WGS) entry which is preliminary data.</text>
</comment>
<keyword evidence="5 7" id="KW-0030">Aminoacyl-tRNA synthetase</keyword>
<dbReference type="InterPro" id="IPR014729">
    <property type="entry name" value="Rossmann-like_a/b/a_fold"/>
</dbReference>
<sequence>MRSAHIKAIVSSQNTNIKKRYILHQPPRAIVAIRIKSKHLLLLPLLHTFRSPPCLNNNNNVIEIFQQCGLIKSLTSPDLHDIAATVSSSSSSSALKVYCGFDPTAQSLHLGNLLGLIVLSWVHRFGHQLVALIVGNPSNKSLERPDLDLNSL</sequence>
<dbReference type="InterPro" id="IPR002305">
    <property type="entry name" value="aa-tRNA-synth_Ic"/>
</dbReference>
<keyword evidence="3 7" id="KW-0067">ATP-binding</keyword>
<evidence type="ECO:0000256" key="2">
    <source>
        <dbReference type="ARBA" id="ARBA00022741"/>
    </source>
</evidence>
<evidence type="ECO:0000256" key="7">
    <source>
        <dbReference type="RuleBase" id="RU363036"/>
    </source>
</evidence>
<gene>
    <name evidence="8" type="ORF">CFP56_009634</name>
</gene>
<evidence type="ECO:0000313" key="8">
    <source>
        <dbReference type="EMBL" id="KAK7858929.1"/>
    </source>
</evidence>
<evidence type="ECO:0000256" key="5">
    <source>
        <dbReference type="ARBA" id="ARBA00023146"/>
    </source>
</evidence>
<evidence type="ECO:0000256" key="6">
    <source>
        <dbReference type="ARBA" id="ARBA00048248"/>
    </source>
</evidence>
<comment type="similarity">
    <text evidence="7">Belongs to the class-I aminoacyl-tRNA synthetase family.</text>
</comment>
<proteinExistence type="inferred from homology"/>
<dbReference type="GO" id="GO:0004831">
    <property type="term" value="F:tyrosine-tRNA ligase activity"/>
    <property type="evidence" value="ECO:0007669"/>
    <property type="project" value="UniProtKB-EC"/>
</dbReference>
<dbReference type="GO" id="GO:0048608">
    <property type="term" value="P:reproductive structure development"/>
    <property type="evidence" value="ECO:0007669"/>
    <property type="project" value="UniProtKB-ARBA"/>
</dbReference>
<dbReference type="PANTHER" id="PTHR11766">
    <property type="entry name" value="TYROSYL-TRNA SYNTHETASE"/>
    <property type="match status" value="1"/>
</dbReference>
<dbReference type="GO" id="GO:0009570">
    <property type="term" value="C:chloroplast stroma"/>
    <property type="evidence" value="ECO:0007669"/>
    <property type="project" value="TreeGrafter"/>
</dbReference>
<protein>
    <submittedName>
        <fullName evidence="8">Tyrosine--trna ligase</fullName>
    </submittedName>
</protein>
<dbReference type="InterPro" id="IPR024088">
    <property type="entry name" value="Tyr-tRNA-ligase_bac-type"/>
</dbReference>
<dbReference type="PROSITE" id="PS00178">
    <property type="entry name" value="AA_TRNA_LIGASE_I"/>
    <property type="match status" value="1"/>
</dbReference>
<dbReference type="GO" id="GO:0006418">
    <property type="term" value="P:tRNA aminoacylation for protein translation"/>
    <property type="evidence" value="ECO:0007669"/>
    <property type="project" value="InterPro"/>
</dbReference>
<evidence type="ECO:0000256" key="3">
    <source>
        <dbReference type="ARBA" id="ARBA00022840"/>
    </source>
</evidence>
<dbReference type="GO" id="GO:0009791">
    <property type="term" value="P:post-embryonic development"/>
    <property type="evidence" value="ECO:0007669"/>
    <property type="project" value="UniProtKB-ARBA"/>
</dbReference>
<organism evidence="8 9">
    <name type="scientific">Quercus suber</name>
    <name type="common">Cork oak</name>
    <dbReference type="NCBI Taxonomy" id="58331"/>
    <lineage>
        <taxon>Eukaryota</taxon>
        <taxon>Viridiplantae</taxon>
        <taxon>Streptophyta</taxon>
        <taxon>Embryophyta</taxon>
        <taxon>Tracheophyta</taxon>
        <taxon>Spermatophyta</taxon>
        <taxon>Magnoliopsida</taxon>
        <taxon>eudicotyledons</taxon>
        <taxon>Gunneridae</taxon>
        <taxon>Pentapetalae</taxon>
        <taxon>rosids</taxon>
        <taxon>fabids</taxon>
        <taxon>Fagales</taxon>
        <taxon>Fagaceae</taxon>
        <taxon>Quercus</taxon>
    </lineage>
</organism>
<evidence type="ECO:0000313" key="9">
    <source>
        <dbReference type="Proteomes" id="UP000237347"/>
    </source>
</evidence>
<dbReference type="GO" id="GO:0005739">
    <property type="term" value="C:mitochondrion"/>
    <property type="evidence" value="ECO:0007669"/>
    <property type="project" value="TreeGrafter"/>
</dbReference>
<keyword evidence="2 7" id="KW-0547">Nucleotide-binding</keyword>
<reference evidence="8 9" key="1">
    <citation type="journal article" date="2018" name="Sci. Data">
        <title>The draft genome sequence of cork oak.</title>
        <authorList>
            <person name="Ramos A.M."/>
            <person name="Usie A."/>
            <person name="Barbosa P."/>
            <person name="Barros P.M."/>
            <person name="Capote T."/>
            <person name="Chaves I."/>
            <person name="Simoes F."/>
            <person name="Abreu I."/>
            <person name="Carrasquinho I."/>
            <person name="Faro C."/>
            <person name="Guimaraes J.B."/>
            <person name="Mendonca D."/>
            <person name="Nobrega F."/>
            <person name="Rodrigues L."/>
            <person name="Saibo N.J.M."/>
            <person name="Varela M.C."/>
            <person name="Egas C."/>
            <person name="Matos J."/>
            <person name="Miguel C.M."/>
            <person name="Oliveira M.M."/>
            <person name="Ricardo C.P."/>
            <person name="Goncalves S."/>
        </authorList>
    </citation>
    <scope>NUCLEOTIDE SEQUENCE [LARGE SCALE GENOMIC DNA]</scope>
    <source>
        <strain evidence="9">cv. HL8</strain>
    </source>
</reference>
<dbReference type="AlphaFoldDB" id="A0AAW0M764"/>
<evidence type="ECO:0000256" key="1">
    <source>
        <dbReference type="ARBA" id="ARBA00022598"/>
    </source>
</evidence>
<name>A0AAW0M764_QUESU</name>
<dbReference type="Proteomes" id="UP000237347">
    <property type="component" value="Unassembled WGS sequence"/>
</dbReference>
<dbReference type="Pfam" id="PF00579">
    <property type="entry name" value="tRNA-synt_1b"/>
    <property type="match status" value="1"/>
</dbReference>
<comment type="catalytic activity">
    <reaction evidence="6">
        <text>tRNA(Tyr) + L-tyrosine + ATP = L-tyrosyl-tRNA(Tyr) + AMP + diphosphate + H(+)</text>
        <dbReference type="Rhea" id="RHEA:10220"/>
        <dbReference type="Rhea" id="RHEA-COMP:9706"/>
        <dbReference type="Rhea" id="RHEA-COMP:9707"/>
        <dbReference type="ChEBI" id="CHEBI:15378"/>
        <dbReference type="ChEBI" id="CHEBI:30616"/>
        <dbReference type="ChEBI" id="CHEBI:33019"/>
        <dbReference type="ChEBI" id="CHEBI:58315"/>
        <dbReference type="ChEBI" id="CHEBI:78442"/>
        <dbReference type="ChEBI" id="CHEBI:78536"/>
        <dbReference type="ChEBI" id="CHEBI:456215"/>
        <dbReference type="EC" id="6.1.1.1"/>
    </reaction>
</comment>
<keyword evidence="9" id="KW-1185">Reference proteome</keyword>
<keyword evidence="4 7" id="KW-0648">Protein biosynthesis</keyword>
<dbReference type="Gene3D" id="3.40.50.620">
    <property type="entry name" value="HUPs"/>
    <property type="match status" value="1"/>
</dbReference>